<gene>
    <name evidence="8" type="primary">ansZ</name>
    <name evidence="8" type="ORF">GCM10009680_75860</name>
</gene>
<evidence type="ECO:0000256" key="5">
    <source>
        <dbReference type="SAM" id="SignalP"/>
    </source>
</evidence>
<dbReference type="Pfam" id="PF17763">
    <property type="entry name" value="Asparaginase_C"/>
    <property type="match status" value="1"/>
</dbReference>
<dbReference type="InterPro" id="IPR040919">
    <property type="entry name" value="Asparaginase_C"/>
</dbReference>
<dbReference type="Gene3D" id="3.40.50.40">
    <property type="match status" value="1"/>
</dbReference>
<reference evidence="9" key="1">
    <citation type="journal article" date="2019" name="Int. J. Syst. Evol. Microbiol.">
        <title>The Global Catalogue of Microorganisms (GCM) 10K type strain sequencing project: providing services to taxonomists for standard genome sequencing and annotation.</title>
        <authorList>
            <consortium name="The Broad Institute Genomics Platform"/>
            <consortium name="The Broad Institute Genome Sequencing Center for Infectious Disease"/>
            <person name="Wu L."/>
            <person name="Ma J."/>
        </authorList>
    </citation>
    <scope>NUCLEOTIDE SEQUENCE [LARGE SCALE GENOMIC DNA]</scope>
    <source>
        <strain evidence="9">JCM 13244</strain>
    </source>
</reference>
<feature type="domain" description="L-asparaginase N-terminal" evidence="6">
    <location>
        <begin position="38"/>
        <end position="230"/>
    </location>
</feature>
<name>A0ABN2JCY4_9ACTN</name>
<feature type="signal peptide" evidence="5">
    <location>
        <begin position="1"/>
        <end position="28"/>
    </location>
</feature>
<dbReference type="SFLD" id="SFLDS00057">
    <property type="entry name" value="Glutaminase/Asparaginase"/>
    <property type="match status" value="1"/>
</dbReference>
<evidence type="ECO:0000256" key="4">
    <source>
        <dbReference type="PROSITE-ProRule" id="PRU10099"/>
    </source>
</evidence>
<feature type="active site" evidence="4">
    <location>
        <position position="47"/>
    </location>
</feature>
<dbReference type="InterPro" id="IPR027474">
    <property type="entry name" value="L-asparaginase_N"/>
</dbReference>
<dbReference type="InterPro" id="IPR036152">
    <property type="entry name" value="Asp/glu_Ase-like_sf"/>
</dbReference>
<dbReference type="Proteomes" id="UP001499947">
    <property type="component" value="Unassembled WGS sequence"/>
</dbReference>
<dbReference type="EC" id="3.5.1.1" evidence="2"/>
<dbReference type="InterPro" id="IPR004550">
    <property type="entry name" value="AsnASE_II"/>
</dbReference>
<dbReference type="SUPFAM" id="SSF53774">
    <property type="entry name" value="Glutaminase/Asparaginase"/>
    <property type="match status" value="1"/>
</dbReference>
<protein>
    <recommendedName>
        <fullName evidence="2">asparaginase</fullName>
        <ecNumber evidence="2">3.5.1.1</ecNumber>
    </recommendedName>
</protein>
<evidence type="ECO:0000313" key="9">
    <source>
        <dbReference type="Proteomes" id="UP001499947"/>
    </source>
</evidence>
<dbReference type="InterPro" id="IPR006034">
    <property type="entry name" value="Asparaginase/glutaminase-like"/>
</dbReference>
<dbReference type="PIRSF" id="PIRSF001220">
    <property type="entry name" value="L-ASNase_gatD"/>
    <property type="match status" value="1"/>
</dbReference>
<accession>A0ABN2JCY4</accession>
<dbReference type="SMART" id="SM00870">
    <property type="entry name" value="Asparaginase"/>
    <property type="match status" value="1"/>
</dbReference>
<evidence type="ECO:0000256" key="3">
    <source>
        <dbReference type="ARBA" id="ARBA00022801"/>
    </source>
</evidence>
<dbReference type="InterPro" id="IPR020827">
    <property type="entry name" value="Asparaginase/glutaminase_AS1"/>
</dbReference>
<keyword evidence="9" id="KW-1185">Reference proteome</keyword>
<dbReference type="PANTHER" id="PTHR11707:SF28">
    <property type="entry name" value="60 KDA LYSOPHOSPHOLIPASE"/>
    <property type="match status" value="1"/>
</dbReference>
<evidence type="ECO:0000256" key="1">
    <source>
        <dbReference type="ARBA" id="ARBA00010518"/>
    </source>
</evidence>
<comment type="similarity">
    <text evidence="1">Belongs to the asparaginase 1 family.</text>
</comment>
<dbReference type="Gene3D" id="3.40.50.1170">
    <property type="entry name" value="L-asparaginase, N-terminal domain"/>
    <property type="match status" value="1"/>
</dbReference>
<dbReference type="PANTHER" id="PTHR11707">
    <property type="entry name" value="L-ASPARAGINASE"/>
    <property type="match status" value="1"/>
</dbReference>
<evidence type="ECO:0000256" key="2">
    <source>
        <dbReference type="ARBA" id="ARBA00012920"/>
    </source>
</evidence>
<dbReference type="RefSeq" id="WP_211122222.1">
    <property type="nucleotide sequence ID" value="NZ_BAAALR010000100.1"/>
</dbReference>
<dbReference type="CDD" id="cd08964">
    <property type="entry name" value="L-asparaginase_II"/>
    <property type="match status" value="1"/>
</dbReference>
<feature type="chain" id="PRO_5046139742" description="asparaginase" evidence="5">
    <location>
        <begin position="29"/>
        <end position="381"/>
    </location>
</feature>
<organism evidence="8 9">
    <name type="scientific">Streptomyces yatensis</name>
    <dbReference type="NCBI Taxonomy" id="155177"/>
    <lineage>
        <taxon>Bacteria</taxon>
        <taxon>Bacillati</taxon>
        <taxon>Actinomycetota</taxon>
        <taxon>Actinomycetes</taxon>
        <taxon>Kitasatosporales</taxon>
        <taxon>Streptomycetaceae</taxon>
        <taxon>Streptomyces</taxon>
        <taxon>Streptomyces violaceusniger group</taxon>
    </lineage>
</organism>
<evidence type="ECO:0000259" key="7">
    <source>
        <dbReference type="Pfam" id="PF17763"/>
    </source>
</evidence>
<evidence type="ECO:0000259" key="6">
    <source>
        <dbReference type="Pfam" id="PF00710"/>
    </source>
</evidence>
<dbReference type="PRINTS" id="PR00139">
    <property type="entry name" value="ASNGLNASE"/>
</dbReference>
<evidence type="ECO:0000313" key="8">
    <source>
        <dbReference type="EMBL" id="GAA1722892.1"/>
    </source>
</evidence>
<keyword evidence="3" id="KW-0378">Hydrolase</keyword>
<dbReference type="Pfam" id="PF00710">
    <property type="entry name" value="Asparaginase"/>
    <property type="match status" value="1"/>
</dbReference>
<dbReference type="EMBL" id="BAAALR010000100">
    <property type="protein sequence ID" value="GAA1722892.1"/>
    <property type="molecule type" value="Genomic_DNA"/>
</dbReference>
<dbReference type="PROSITE" id="PS00144">
    <property type="entry name" value="ASN_GLN_ASE_1"/>
    <property type="match status" value="1"/>
</dbReference>
<feature type="domain" description="Asparaginase/glutaminase C-terminal" evidence="7">
    <location>
        <begin position="257"/>
        <end position="362"/>
    </location>
</feature>
<dbReference type="InterPro" id="IPR037152">
    <property type="entry name" value="L-asparaginase_N_sf"/>
</dbReference>
<dbReference type="InterPro" id="IPR027473">
    <property type="entry name" value="L-asparaginase_C"/>
</dbReference>
<keyword evidence="5" id="KW-0732">Signal</keyword>
<proteinExistence type="inferred from homology"/>
<comment type="caution">
    <text evidence="8">The sequence shown here is derived from an EMBL/GenBank/DDBJ whole genome shotgun (WGS) entry which is preliminary data.</text>
</comment>
<sequence>MAQLARRFTVVTALAAVALGTTASLAGATEPDPRPTPKVAVIGTGGTIAGVSKSKVSFDDYEAGKLRVSRLVNDLRPEVNRIADVTTQQFGNKDSNNYTIAEYRRLTAAVDHALKFNDGVVVTTGTDTMEEFAYWLDLTVRSDKPVVLTGSMRPWTVIGSDAPANLYNAIHLAASGRTTCFGAVVMLNDQIHAAREVRKSDTLRLNAFSSGSSGELGVIDQNHIRVDRAPARVEQCGKPGWKTPFDLDRIARRPLPKVDIAYSYQGAGPQAIKAFADAGAAGIVTAGTGAGGLSPAMTEARDDAVKNGVVMVSASRTGSGAVYDPDVHGVIGAQDLTPQKARLLLLLSLATTHNEHRIQTWFHTLGTGQFTVRHQGVSDGP</sequence>
<dbReference type="PROSITE" id="PS51732">
    <property type="entry name" value="ASN_GLN_ASE_3"/>
    <property type="match status" value="1"/>
</dbReference>
<dbReference type="PIRSF" id="PIRSF500176">
    <property type="entry name" value="L_ASNase"/>
    <property type="match status" value="1"/>
</dbReference>